<dbReference type="Gramene" id="OB12G12130.1">
    <property type="protein sequence ID" value="OB12G12130.1"/>
    <property type="gene ID" value="OB12G12130"/>
</dbReference>
<feature type="compositionally biased region" description="Basic and acidic residues" evidence="1">
    <location>
        <begin position="52"/>
        <end position="63"/>
    </location>
</feature>
<reference evidence="2" key="1">
    <citation type="journal article" date="2013" name="Nat. Commun.">
        <title>Whole-genome sequencing of Oryza brachyantha reveals mechanisms underlying Oryza genome evolution.</title>
        <authorList>
            <person name="Chen J."/>
            <person name="Huang Q."/>
            <person name="Gao D."/>
            <person name="Wang J."/>
            <person name="Lang Y."/>
            <person name="Liu T."/>
            <person name="Li B."/>
            <person name="Bai Z."/>
            <person name="Luis Goicoechea J."/>
            <person name="Liang C."/>
            <person name="Chen C."/>
            <person name="Zhang W."/>
            <person name="Sun S."/>
            <person name="Liao Y."/>
            <person name="Zhang X."/>
            <person name="Yang L."/>
            <person name="Song C."/>
            <person name="Wang M."/>
            <person name="Shi J."/>
            <person name="Liu G."/>
            <person name="Liu J."/>
            <person name="Zhou H."/>
            <person name="Zhou W."/>
            <person name="Yu Q."/>
            <person name="An N."/>
            <person name="Chen Y."/>
            <person name="Cai Q."/>
            <person name="Wang B."/>
            <person name="Liu B."/>
            <person name="Min J."/>
            <person name="Huang Y."/>
            <person name="Wu H."/>
            <person name="Li Z."/>
            <person name="Zhang Y."/>
            <person name="Yin Y."/>
            <person name="Song W."/>
            <person name="Jiang J."/>
            <person name="Jackson S.A."/>
            <person name="Wing R.A."/>
            <person name="Wang J."/>
            <person name="Chen M."/>
        </authorList>
    </citation>
    <scope>NUCLEOTIDE SEQUENCE [LARGE SCALE GENOMIC DNA]</scope>
    <source>
        <strain evidence="2">cv. IRGC 101232</strain>
    </source>
</reference>
<protein>
    <submittedName>
        <fullName evidence="2">Uncharacterized protein</fullName>
    </submittedName>
</protein>
<feature type="compositionally biased region" description="Polar residues" evidence="1">
    <location>
        <begin position="65"/>
        <end position="96"/>
    </location>
</feature>
<sequence length="113" mass="12676">MHVIPQISPHLVVGQHYKFQSGINHGFDGMNSRKNLYKYARPRTLIALGRLESNEKSTTKDSNDDLASNHGSLTTSKTSTFHVRTRSRSLPSNEEVTTYDYPCPHPSHPCLAP</sequence>
<dbReference type="HOGENOM" id="CLU_2137333_0_0_1"/>
<evidence type="ECO:0000313" key="3">
    <source>
        <dbReference type="Proteomes" id="UP000006038"/>
    </source>
</evidence>
<evidence type="ECO:0000256" key="1">
    <source>
        <dbReference type="SAM" id="MobiDB-lite"/>
    </source>
</evidence>
<keyword evidence="3" id="KW-1185">Reference proteome</keyword>
<organism evidence="2">
    <name type="scientific">Oryza brachyantha</name>
    <name type="common">malo sina</name>
    <dbReference type="NCBI Taxonomy" id="4533"/>
    <lineage>
        <taxon>Eukaryota</taxon>
        <taxon>Viridiplantae</taxon>
        <taxon>Streptophyta</taxon>
        <taxon>Embryophyta</taxon>
        <taxon>Tracheophyta</taxon>
        <taxon>Spermatophyta</taxon>
        <taxon>Magnoliopsida</taxon>
        <taxon>Liliopsida</taxon>
        <taxon>Poales</taxon>
        <taxon>Poaceae</taxon>
        <taxon>BOP clade</taxon>
        <taxon>Oryzoideae</taxon>
        <taxon>Oryzeae</taxon>
        <taxon>Oryzinae</taxon>
        <taxon>Oryza</taxon>
    </lineage>
</organism>
<feature type="region of interest" description="Disordered" evidence="1">
    <location>
        <begin position="50"/>
        <end position="113"/>
    </location>
</feature>
<dbReference type="AlphaFoldDB" id="J3NB55"/>
<name>J3NB55_ORYBR</name>
<evidence type="ECO:0000313" key="2">
    <source>
        <dbReference type="EnsemblPlants" id="OB12G12130.1"/>
    </source>
</evidence>
<dbReference type="EnsemblPlants" id="OB12G12130.1">
    <property type="protein sequence ID" value="OB12G12130.1"/>
    <property type="gene ID" value="OB12G12130"/>
</dbReference>
<accession>J3NB55</accession>
<reference evidence="2" key="2">
    <citation type="submission" date="2013-04" db="UniProtKB">
        <authorList>
            <consortium name="EnsemblPlants"/>
        </authorList>
    </citation>
    <scope>IDENTIFICATION</scope>
</reference>
<feature type="compositionally biased region" description="Pro residues" evidence="1">
    <location>
        <begin position="103"/>
        <end position="113"/>
    </location>
</feature>
<proteinExistence type="predicted"/>
<dbReference type="Proteomes" id="UP000006038">
    <property type="component" value="Chromosome 12"/>
</dbReference>